<protein>
    <submittedName>
        <fullName evidence="1">Uncharacterized protein</fullName>
    </submittedName>
</protein>
<proteinExistence type="predicted"/>
<evidence type="ECO:0000313" key="1">
    <source>
        <dbReference type="EMBL" id="KAJ4491478.1"/>
    </source>
</evidence>
<accession>A0A9W9AVK0</accession>
<evidence type="ECO:0000313" key="2">
    <source>
        <dbReference type="Proteomes" id="UP001150238"/>
    </source>
</evidence>
<name>A0A9W9AVK0_9AGAR</name>
<dbReference type="Proteomes" id="UP001150238">
    <property type="component" value="Unassembled WGS sequence"/>
</dbReference>
<reference evidence="1" key="1">
    <citation type="submission" date="2022-08" db="EMBL/GenBank/DDBJ databases">
        <authorList>
            <consortium name="DOE Joint Genome Institute"/>
            <person name="Min B."/>
            <person name="Riley R."/>
            <person name="Sierra-Patev S."/>
            <person name="Naranjo-Ortiz M."/>
            <person name="Looney B."/>
            <person name="Konkel Z."/>
            <person name="Slot J.C."/>
            <person name="Sakamoto Y."/>
            <person name="Steenwyk J.L."/>
            <person name="Rokas A."/>
            <person name="Carro J."/>
            <person name="Camarero S."/>
            <person name="Ferreira P."/>
            <person name="Molpeceres G."/>
            <person name="Ruiz-Duenas F.J."/>
            <person name="Serrano A."/>
            <person name="Henrissat B."/>
            <person name="Drula E."/>
            <person name="Hughes K.W."/>
            <person name="Mata J.L."/>
            <person name="Ishikawa N.K."/>
            <person name="Vargas-Isla R."/>
            <person name="Ushijima S."/>
            <person name="Smith C.A."/>
            <person name="Ahrendt S."/>
            <person name="Andreopoulos W."/>
            <person name="He G."/>
            <person name="Labutti K."/>
            <person name="Lipzen A."/>
            <person name="Ng V."/>
            <person name="Sandor L."/>
            <person name="Barry K."/>
            <person name="Martinez A.T."/>
            <person name="Xiao Y."/>
            <person name="Gibbons J.G."/>
            <person name="Terashima K."/>
            <person name="Hibbett D.S."/>
            <person name="Grigoriev I.V."/>
        </authorList>
    </citation>
    <scope>NUCLEOTIDE SEQUENCE</scope>
    <source>
        <strain evidence="1">Sp2 HRB7682 ss15</strain>
    </source>
</reference>
<reference evidence="1" key="2">
    <citation type="journal article" date="2023" name="Proc. Natl. Acad. Sci. U.S.A.">
        <title>A global phylogenomic analysis of the shiitake genus Lentinula.</title>
        <authorList>
            <person name="Sierra-Patev S."/>
            <person name="Min B."/>
            <person name="Naranjo-Ortiz M."/>
            <person name="Looney B."/>
            <person name="Konkel Z."/>
            <person name="Slot J.C."/>
            <person name="Sakamoto Y."/>
            <person name="Steenwyk J.L."/>
            <person name="Rokas A."/>
            <person name="Carro J."/>
            <person name="Camarero S."/>
            <person name="Ferreira P."/>
            <person name="Molpeceres G."/>
            <person name="Ruiz-Duenas F.J."/>
            <person name="Serrano A."/>
            <person name="Henrissat B."/>
            <person name="Drula E."/>
            <person name="Hughes K.W."/>
            <person name="Mata J.L."/>
            <person name="Ishikawa N.K."/>
            <person name="Vargas-Isla R."/>
            <person name="Ushijima S."/>
            <person name="Smith C.A."/>
            <person name="Donoghue J."/>
            <person name="Ahrendt S."/>
            <person name="Andreopoulos W."/>
            <person name="He G."/>
            <person name="LaButti K."/>
            <person name="Lipzen A."/>
            <person name="Ng V."/>
            <person name="Riley R."/>
            <person name="Sandor L."/>
            <person name="Barry K."/>
            <person name="Martinez A.T."/>
            <person name="Xiao Y."/>
            <person name="Gibbons J.G."/>
            <person name="Terashima K."/>
            <person name="Grigoriev I.V."/>
            <person name="Hibbett D."/>
        </authorList>
    </citation>
    <scope>NUCLEOTIDE SEQUENCE</scope>
    <source>
        <strain evidence="1">Sp2 HRB7682 ss15</strain>
    </source>
</reference>
<sequence>MKQQAQKRILRAQCCSTSHSLIGWDSAREKRSNYKTQDPSSSYSISELQKTEFLLNPEALSATIAPHELEMAPIIHYVAFPVTASHDLAQFKEAFRLLGKADGHISSFQGLQVTEEGAKNLYFISIWESIALHKKFGEISLVQQDNDIAKQFRPLKDAMSAAGDNLVRYHFHLVKGTAIPALESKTTEFALITPKKEASFESVSKLGLKVRDVWDSNGHPAAFATGEENHDLILIIVGWPSTTYHRDTVKNDPYVSIVNEFAQVGTFDITHANLGKIN</sequence>
<gene>
    <name evidence="1" type="ORF">C8J55DRAFT_557058</name>
</gene>
<comment type="caution">
    <text evidence="1">The sequence shown here is derived from an EMBL/GenBank/DDBJ whole genome shotgun (WGS) entry which is preliminary data.</text>
</comment>
<dbReference type="AlphaFoldDB" id="A0A9W9AVK0"/>
<dbReference type="EMBL" id="JANVFS010000006">
    <property type="protein sequence ID" value="KAJ4491478.1"/>
    <property type="molecule type" value="Genomic_DNA"/>
</dbReference>
<organism evidence="1 2">
    <name type="scientific">Lentinula lateritia</name>
    <dbReference type="NCBI Taxonomy" id="40482"/>
    <lineage>
        <taxon>Eukaryota</taxon>
        <taxon>Fungi</taxon>
        <taxon>Dikarya</taxon>
        <taxon>Basidiomycota</taxon>
        <taxon>Agaricomycotina</taxon>
        <taxon>Agaricomycetes</taxon>
        <taxon>Agaricomycetidae</taxon>
        <taxon>Agaricales</taxon>
        <taxon>Marasmiineae</taxon>
        <taxon>Omphalotaceae</taxon>
        <taxon>Lentinula</taxon>
    </lineage>
</organism>